<accession>A0A1Z5I8T1</accession>
<dbReference type="Pfam" id="PF03413">
    <property type="entry name" value="PepSY"/>
    <property type="match status" value="2"/>
</dbReference>
<feature type="domain" description="PepSY" evidence="3">
    <location>
        <begin position="59"/>
        <end position="117"/>
    </location>
</feature>
<evidence type="ECO:0000256" key="1">
    <source>
        <dbReference type="SAM" id="MobiDB-lite"/>
    </source>
</evidence>
<keyword evidence="5" id="KW-1185">Reference proteome</keyword>
<dbReference type="InterPro" id="IPR025711">
    <property type="entry name" value="PepSY"/>
</dbReference>
<feature type="signal peptide" evidence="2">
    <location>
        <begin position="1"/>
        <end position="25"/>
    </location>
</feature>
<reference evidence="4 5" key="1">
    <citation type="submission" date="2015-11" db="EMBL/GenBank/DDBJ databases">
        <title>Draft genome sequences of new species of the genus Lactobacillus isolated from orchardgrass silage.</title>
        <authorList>
            <person name="Tohno M."/>
            <person name="Tanizawa Y."/>
            <person name="Arita M."/>
        </authorList>
    </citation>
    <scope>NUCLEOTIDE SEQUENCE [LARGE SCALE GENOMIC DNA]</scope>
    <source>
        <strain evidence="4 5">IWT30</strain>
    </source>
</reference>
<dbReference type="Proteomes" id="UP000198374">
    <property type="component" value="Unassembled WGS sequence"/>
</dbReference>
<dbReference type="EMBL" id="BCMF01000001">
    <property type="protein sequence ID" value="GAW98162.1"/>
    <property type="molecule type" value="Genomic_DNA"/>
</dbReference>
<dbReference type="PROSITE" id="PS51257">
    <property type="entry name" value="PROKAR_LIPOPROTEIN"/>
    <property type="match status" value="1"/>
</dbReference>
<evidence type="ECO:0000256" key="2">
    <source>
        <dbReference type="SAM" id="SignalP"/>
    </source>
</evidence>
<sequence precursor="true">MKPKLIFATVLASLLLVGCSSNRNSQSSQSSQTSSNQTSHSQSAASSQSSLQADVSEVKVPVATAIKTYQQTFADTQITDLSVERELGRYQYEIDGVDDNQEHTLKLDANSGNVISKKSERLDTDEANGVERREALNLDHLISLKRAVKMAQSQAKGQTATEVSIDKENQQTYWEIQFDHQGRETSVKLNAQTGHLLEVEHDD</sequence>
<dbReference type="RefSeq" id="WP_159459246.1">
    <property type="nucleotide sequence ID" value="NZ_BCMF01000001.1"/>
</dbReference>
<dbReference type="AlphaFoldDB" id="A0A1Z5I8T1"/>
<comment type="caution">
    <text evidence="4">The sequence shown here is derived from an EMBL/GenBank/DDBJ whole genome shotgun (WGS) entry which is preliminary data.</text>
</comment>
<proteinExistence type="predicted"/>
<dbReference type="Gene3D" id="3.10.450.40">
    <property type="match status" value="2"/>
</dbReference>
<name>A0A1Z5I8T1_9LACO</name>
<keyword evidence="2" id="KW-0732">Signal</keyword>
<evidence type="ECO:0000313" key="4">
    <source>
        <dbReference type="EMBL" id="GAW98162.1"/>
    </source>
</evidence>
<dbReference type="OrthoDB" id="2943484at2"/>
<gene>
    <name evidence="4" type="ORF">IWT30_00105</name>
</gene>
<feature type="chain" id="PRO_5013029356" evidence="2">
    <location>
        <begin position="26"/>
        <end position="203"/>
    </location>
</feature>
<protein>
    <submittedName>
        <fullName evidence="4">Peptidase propeptide and YPEB domain protein</fullName>
    </submittedName>
</protein>
<feature type="domain" description="PepSY" evidence="3">
    <location>
        <begin position="142"/>
        <end position="200"/>
    </location>
</feature>
<evidence type="ECO:0000313" key="5">
    <source>
        <dbReference type="Proteomes" id="UP000198374"/>
    </source>
</evidence>
<feature type="region of interest" description="Disordered" evidence="1">
    <location>
        <begin position="25"/>
        <end position="51"/>
    </location>
</feature>
<organism evidence="4 5">
    <name type="scientific">Secundilactobacillus mixtipabuli</name>
    <dbReference type="NCBI Taxonomy" id="1435342"/>
    <lineage>
        <taxon>Bacteria</taxon>
        <taxon>Bacillati</taxon>
        <taxon>Bacillota</taxon>
        <taxon>Bacilli</taxon>
        <taxon>Lactobacillales</taxon>
        <taxon>Lactobacillaceae</taxon>
        <taxon>Secundilactobacillus</taxon>
    </lineage>
</organism>
<evidence type="ECO:0000259" key="3">
    <source>
        <dbReference type="Pfam" id="PF03413"/>
    </source>
</evidence>